<evidence type="ECO:0000256" key="5">
    <source>
        <dbReference type="ARBA" id="ARBA00013200"/>
    </source>
</evidence>
<evidence type="ECO:0000256" key="18">
    <source>
        <dbReference type="ARBA" id="ARBA00049504"/>
    </source>
</evidence>
<comment type="catalytic activity">
    <reaction evidence="18 19">
        <text>alpha-ribazole 5'-phosphate + adenosylcob(III)inamide-GDP = adenosylcob(III)alamin 5'-phosphate + GMP + H(+)</text>
        <dbReference type="Rhea" id="RHEA:23560"/>
        <dbReference type="ChEBI" id="CHEBI:15378"/>
        <dbReference type="ChEBI" id="CHEBI:57918"/>
        <dbReference type="ChEBI" id="CHEBI:58115"/>
        <dbReference type="ChEBI" id="CHEBI:60487"/>
        <dbReference type="ChEBI" id="CHEBI:60493"/>
        <dbReference type="EC" id="2.7.8.26"/>
    </reaction>
</comment>
<evidence type="ECO:0000256" key="15">
    <source>
        <dbReference type="ARBA" id="ARBA00032605"/>
    </source>
</evidence>
<evidence type="ECO:0000256" key="11">
    <source>
        <dbReference type="ARBA" id="ARBA00022842"/>
    </source>
</evidence>
<dbReference type="PANTHER" id="PTHR34148:SF1">
    <property type="entry name" value="ADENOSYLCOBINAMIDE-GDP RIBAZOLETRANSFERASE"/>
    <property type="match status" value="1"/>
</dbReference>
<gene>
    <name evidence="19" type="primary">cobS</name>
    <name evidence="20" type="ORF">BHU72_07995</name>
</gene>
<evidence type="ECO:0000256" key="2">
    <source>
        <dbReference type="ARBA" id="ARBA00004651"/>
    </source>
</evidence>
<dbReference type="HAMAP" id="MF_00719">
    <property type="entry name" value="CobS"/>
    <property type="match status" value="1"/>
</dbReference>
<dbReference type="AlphaFoldDB" id="A0A1E5L3T4"/>
<comment type="pathway">
    <text evidence="3 19">Cofactor biosynthesis; adenosylcobalamin biosynthesis; adenosylcobalamin from cob(II)yrinate a,c-diamide: step 7/7.</text>
</comment>
<evidence type="ECO:0000256" key="6">
    <source>
        <dbReference type="ARBA" id="ARBA00015850"/>
    </source>
</evidence>
<dbReference type="UniPathway" id="UPA00148">
    <property type="reaction ID" value="UER00238"/>
</dbReference>
<evidence type="ECO:0000256" key="7">
    <source>
        <dbReference type="ARBA" id="ARBA00022475"/>
    </source>
</evidence>
<comment type="similarity">
    <text evidence="4 19">Belongs to the CobS family.</text>
</comment>
<dbReference type="Pfam" id="PF02654">
    <property type="entry name" value="CobS"/>
    <property type="match status" value="1"/>
</dbReference>
<evidence type="ECO:0000313" key="21">
    <source>
        <dbReference type="Proteomes" id="UP000095255"/>
    </source>
</evidence>
<dbReference type="Proteomes" id="UP000095255">
    <property type="component" value="Unassembled WGS sequence"/>
</dbReference>
<feature type="transmembrane region" description="Helical" evidence="19">
    <location>
        <begin position="60"/>
        <end position="80"/>
    </location>
</feature>
<keyword evidence="10 19" id="KW-0812">Transmembrane</keyword>
<comment type="cofactor">
    <cofactor evidence="1 19">
        <name>Mg(2+)</name>
        <dbReference type="ChEBI" id="CHEBI:18420"/>
    </cofactor>
</comment>
<accession>A0A1E5L3T4</accession>
<keyword evidence="7 19" id="KW-1003">Cell membrane</keyword>
<dbReference type="EC" id="2.7.8.26" evidence="5 19"/>
<protein>
    <recommendedName>
        <fullName evidence="6 19">Adenosylcobinamide-GDP ribazoletransferase</fullName>
        <ecNumber evidence="5 19">2.7.8.26</ecNumber>
    </recommendedName>
    <alternativeName>
        <fullName evidence="16 19">Cobalamin synthase</fullName>
    </alternativeName>
    <alternativeName>
        <fullName evidence="15 19">Cobalamin-5'-phosphate synthase</fullName>
    </alternativeName>
</protein>
<evidence type="ECO:0000256" key="1">
    <source>
        <dbReference type="ARBA" id="ARBA00001946"/>
    </source>
</evidence>
<evidence type="ECO:0000256" key="14">
    <source>
        <dbReference type="ARBA" id="ARBA00025228"/>
    </source>
</evidence>
<keyword evidence="11 19" id="KW-0460">Magnesium</keyword>
<feature type="transmembrane region" description="Helical" evidence="19">
    <location>
        <begin position="133"/>
        <end position="158"/>
    </location>
</feature>
<comment type="subcellular location">
    <subcellularLocation>
        <location evidence="2 19">Cell membrane</location>
        <topology evidence="2 19">Multi-pass membrane protein</topology>
    </subcellularLocation>
</comment>
<evidence type="ECO:0000256" key="13">
    <source>
        <dbReference type="ARBA" id="ARBA00023136"/>
    </source>
</evidence>
<evidence type="ECO:0000313" key="20">
    <source>
        <dbReference type="EMBL" id="OEH84765.1"/>
    </source>
</evidence>
<reference evidence="20 21" key="1">
    <citation type="submission" date="2016-09" db="EMBL/GenBank/DDBJ databases">
        <title>Desulfuribacillus arsenicus sp. nov., an obligately anaerobic, dissimilatory arsenic- and antimonate-reducing bacterium isolated from anoxic sediments.</title>
        <authorList>
            <person name="Abin C.A."/>
            <person name="Hollibaugh J.T."/>
        </authorList>
    </citation>
    <scope>NUCLEOTIDE SEQUENCE [LARGE SCALE GENOMIC DNA]</scope>
    <source>
        <strain evidence="20 21">MLFW-2</strain>
    </source>
</reference>
<keyword evidence="12 19" id="KW-1133">Transmembrane helix</keyword>
<keyword evidence="13 19" id="KW-0472">Membrane</keyword>
<sequence>MELLKTLFVAITFLTKIPMPLIPYQEKRLRESVIFFPVVGALIGSLYVLIYTAAQGLLTTMIAGVFVLFFGAVITGFLHYDGLMDTFDGIGSQKPKDAILEIMKDSRVGAIGVIMTIFITLLQWSAIVSIPEIYILAILFVAPIISRSMMVYAMFLFPSAKHGEGLGGIFAKKVNIRQLSIVFIITIGLSVIALQMYGVLLFILVLGFSIFTMKYISMQVGGMTGDTYGAIQVIAELYVYLFAVFVFKGGWL</sequence>
<dbReference type="NCBIfam" id="TIGR00317">
    <property type="entry name" value="cobS"/>
    <property type="match status" value="1"/>
</dbReference>
<evidence type="ECO:0000256" key="17">
    <source>
        <dbReference type="ARBA" id="ARBA00048623"/>
    </source>
</evidence>
<dbReference type="EMBL" id="MJAT01000036">
    <property type="protein sequence ID" value="OEH84765.1"/>
    <property type="molecule type" value="Genomic_DNA"/>
</dbReference>
<keyword evidence="21" id="KW-1185">Reference proteome</keyword>
<evidence type="ECO:0000256" key="3">
    <source>
        <dbReference type="ARBA" id="ARBA00004663"/>
    </source>
</evidence>
<comment type="catalytic activity">
    <reaction evidence="17 19">
        <text>alpha-ribazole + adenosylcob(III)inamide-GDP = adenosylcob(III)alamin + GMP + H(+)</text>
        <dbReference type="Rhea" id="RHEA:16049"/>
        <dbReference type="ChEBI" id="CHEBI:10329"/>
        <dbReference type="ChEBI" id="CHEBI:15378"/>
        <dbReference type="ChEBI" id="CHEBI:18408"/>
        <dbReference type="ChEBI" id="CHEBI:58115"/>
        <dbReference type="ChEBI" id="CHEBI:60487"/>
        <dbReference type="EC" id="2.7.8.26"/>
    </reaction>
</comment>
<comment type="function">
    <text evidence="14 19">Joins adenosylcobinamide-GDP and alpha-ribazole to generate adenosylcobalamin (Ado-cobalamin). Also synthesizes adenosylcobalamin 5'-phosphate from adenosylcobinamide-GDP and alpha-ribazole 5'-phosphate.</text>
</comment>
<evidence type="ECO:0000256" key="12">
    <source>
        <dbReference type="ARBA" id="ARBA00022989"/>
    </source>
</evidence>
<feature type="transmembrane region" description="Helical" evidence="19">
    <location>
        <begin position="108"/>
        <end position="127"/>
    </location>
</feature>
<feature type="transmembrane region" description="Helical" evidence="19">
    <location>
        <begin position="228"/>
        <end position="247"/>
    </location>
</feature>
<evidence type="ECO:0000256" key="16">
    <source>
        <dbReference type="ARBA" id="ARBA00032853"/>
    </source>
</evidence>
<evidence type="ECO:0000256" key="19">
    <source>
        <dbReference type="HAMAP-Rule" id="MF_00719"/>
    </source>
</evidence>
<feature type="transmembrane region" description="Helical" evidence="19">
    <location>
        <begin position="179"/>
        <end position="208"/>
    </location>
</feature>
<keyword evidence="8 19" id="KW-0169">Cobalamin biosynthesis</keyword>
<name>A0A1E5L3T4_9FIRM</name>
<feature type="transmembrane region" description="Helical" evidence="19">
    <location>
        <begin position="34"/>
        <end position="54"/>
    </location>
</feature>
<proteinExistence type="inferred from homology"/>
<organism evidence="20 21">
    <name type="scientific">Desulfuribacillus stibiiarsenatis</name>
    <dbReference type="NCBI Taxonomy" id="1390249"/>
    <lineage>
        <taxon>Bacteria</taxon>
        <taxon>Bacillati</taxon>
        <taxon>Bacillota</taxon>
        <taxon>Desulfuribacillia</taxon>
        <taxon>Desulfuribacillales</taxon>
        <taxon>Desulfuribacillaceae</taxon>
        <taxon>Desulfuribacillus</taxon>
    </lineage>
</organism>
<evidence type="ECO:0000256" key="4">
    <source>
        <dbReference type="ARBA" id="ARBA00010561"/>
    </source>
</evidence>
<evidence type="ECO:0000256" key="9">
    <source>
        <dbReference type="ARBA" id="ARBA00022679"/>
    </source>
</evidence>
<dbReference type="GO" id="GO:0051073">
    <property type="term" value="F:adenosylcobinamide-GDP ribazoletransferase activity"/>
    <property type="evidence" value="ECO:0007669"/>
    <property type="project" value="UniProtKB-UniRule"/>
</dbReference>
<keyword evidence="9 19" id="KW-0808">Transferase</keyword>
<dbReference type="InterPro" id="IPR003805">
    <property type="entry name" value="CobS"/>
</dbReference>
<dbReference type="OrthoDB" id="9794626at2"/>
<comment type="caution">
    <text evidence="20">The sequence shown here is derived from an EMBL/GenBank/DDBJ whole genome shotgun (WGS) entry which is preliminary data.</text>
</comment>
<dbReference type="GO" id="GO:0008818">
    <property type="term" value="F:cobalamin 5'-phosphate synthase activity"/>
    <property type="evidence" value="ECO:0007669"/>
    <property type="project" value="UniProtKB-UniRule"/>
</dbReference>
<dbReference type="GO" id="GO:0005886">
    <property type="term" value="C:plasma membrane"/>
    <property type="evidence" value="ECO:0007669"/>
    <property type="project" value="UniProtKB-SubCell"/>
</dbReference>
<dbReference type="GO" id="GO:0009236">
    <property type="term" value="P:cobalamin biosynthetic process"/>
    <property type="evidence" value="ECO:0007669"/>
    <property type="project" value="UniProtKB-UniRule"/>
</dbReference>
<evidence type="ECO:0000256" key="8">
    <source>
        <dbReference type="ARBA" id="ARBA00022573"/>
    </source>
</evidence>
<evidence type="ECO:0000256" key="10">
    <source>
        <dbReference type="ARBA" id="ARBA00022692"/>
    </source>
</evidence>
<dbReference type="PANTHER" id="PTHR34148">
    <property type="entry name" value="ADENOSYLCOBINAMIDE-GDP RIBAZOLETRANSFERASE"/>
    <property type="match status" value="1"/>
</dbReference>
<dbReference type="STRING" id="1390249.BHU72_07995"/>
<dbReference type="RefSeq" id="WP_069702864.1">
    <property type="nucleotide sequence ID" value="NZ_MJAT01000036.1"/>
</dbReference>